<gene>
    <name evidence="2" type="ORF">EGT50_14890</name>
</gene>
<protein>
    <submittedName>
        <fullName evidence="2">Uncharacterized protein</fullName>
    </submittedName>
</protein>
<dbReference type="EMBL" id="RKLO01000006">
    <property type="protein sequence ID" value="RVW00631.1"/>
    <property type="molecule type" value="Genomic_DNA"/>
</dbReference>
<evidence type="ECO:0000256" key="1">
    <source>
        <dbReference type="SAM" id="MobiDB-lite"/>
    </source>
</evidence>
<dbReference type="Proteomes" id="UP000283479">
    <property type="component" value="Unassembled WGS sequence"/>
</dbReference>
<comment type="caution">
    <text evidence="2">The sequence shown here is derived from an EMBL/GenBank/DDBJ whole genome shotgun (WGS) entry which is preliminary data.</text>
</comment>
<feature type="region of interest" description="Disordered" evidence="1">
    <location>
        <begin position="21"/>
        <end position="74"/>
    </location>
</feature>
<keyword evidence="3" id="KW-1185">Reference proteome</keyword>
<evidence type="ECO:0000313" key="3">
    <source>
        <dbReference type="Proteomes" id="UP000283479"/>
    </source>
</evidence>
<name>A0A438AQ61_9NOCA</name>
<reference evidence="2 3" key="1">
    <citation type="submission" date="2018-11" db="EMBL/GenBank/DDBJ databases">
        <title>Rhodococcus spongicola sp. nov. and Rhodococcus xishaensis sp. nov. from marine sponges.</title>
        <authorList>
            <person name="Li L."/>
            <person name="Lin H.W."/>
        </authorList>
    </citation>
    <scope>NUCLEOTIDE SEQUENCE [LARGE SCALE GENOMIC DNA]</scope>
    <source>
        <strain evidence="2 3">LHW51113</strain>
    </source>
</reference>
<evidence type="ECO:0000313" key="2">
    <source>
        <dbReference type="EMBL" id="RVW00631.1"/>
    </source>
</evidence>
<dbReference type="AlphaFoldDB" id="A0A438AQ61"/>
<sequence length="119" mass="12822">MEFPLAVLDVISIGPTWSSAPKKGDVRWSGMKQGSIRRTNEAPLTRAVERTPIPIGNNAAPVSMMSSPSTRGPQVRPLLRELYTGRADTLEAPLDGAVAADLRWSAVAGMSVDISYRVM</sequence>
<proteinExistence type="predicted"/>
<accession>A0A438AQ61</accession>
<organism evidence="2 3">
    <name type="scientific">Rhodococcus xishaensis</name>
    <dbReference type="NCBI Taxonomy" id="2487364"/>
    <lineage>
        <taxon>Bacteria</taxon>
        <taxon>Bacillati</taxon>
        <taxon>Actinomycetota</taxon>
        <taxon>Actinomycetes</taxon>
        <taxon>Mycobacteriales</taxon>
        <taxon>Nocardiaceae</taxon>
        <taxon>Rhodococcus</taxon>
    </lineage>
</organism>